<dbReference type="Pfam" id="PF05970">
    <property type="entry name" value="PIF1"/>
    <property type="match status" value="1"/>
</dbReference>
<dbReference type="Proteomes" id="UP000249723">
    <property type="component" value="Unassembled WGS sequence"/>
</dbReference>
<dbReference type="EMBL" id="FMWP01000052">
    <property type="protein sequence ID" value="SCZ94356.1"/>
    <property type="molecule type" value="Genomic_DNA"/>
</dbReference>
<evidence type="ECO:0000313" key="3">
    <source>
        <dbReference type="EMBL" id="SCZ94356.1"/>
    </source>
</evidence>
<gene>
    <name evidence="3" type="ORF">BZ3500_MVSOF-1268-A1-R1_CHR12-2G03842</name>
</gene>
<name>A0A2X0KRV5_9BASI</name>
<reference evidence="4" key="1">
    <citation type="submission" date="2016-10" db="EMBL/GenBank/DDBJ databases">
        <authorList>
            <person name="Jeantristanb JTB J.-T."/>
            <person name="Ricardo R."/>
        </authorList>
    </citation>
    <scope>NUCLEOTIDE SEQUENCE [LARGE SCALE GENOMIC DNA]</scope>
</reference>
<comment type="similarity">
    <text evidence="1">Belongs to the helicase family.</text>
</comment>
<keyword evidence="1" id="KW-0547">Nucleotide-binding</keyword>
<comment type="catalytic activity">
    <reaction evidence="1">
        <text>ATP + H2O = ADP + phosphate + H(+)</text>
        <dbReference type="Rhea" id="RHEA:13065"/>
        <dbReference type="ChEBI" id="CHEBI:15377"/>
        <dbReference type="ChEBI" id="CHEBI:15378"/>
        <dbReference type="ChEBI" id="CHEBI:30616"/>
        <dbReference type="ChEBI" id="CHEBI:43474"/>
        <dbReference type="ChEBI" id="CHEBI:456216"/>
        <dbReference type="EC" id="5.6.2.3"/>
    </reaction>
</comment>
<dbReference type="AlphaFoldDB" id="A0A2X0KRV5"/>
<sequence>MPAACNIATNSSNNSLQHVLFECQHSSCFFTTLNVSDTAEGLTSLWSGELRLTIPWQILNGSVRKSEAMPSRYSMARFGGVTVVLAGDPKQCLPVIPKSSPTQIVDTCIMNADFWGDLSTNMRLLAAADRMTGTERAKAIRR</sequence>
<keyword evidence="1" id="KW-0234">DNA repair</keyword>
<organism evidence="3 4">
    <name type="scientific">Microbotryum saponariae</name>
    <dbReference type="NCBI Taxonomy" id="289078"/>
    <lineage>
        <taxon>Eukaryota</taxon>
        <taxon>Fungi</taxon>
        <taxon>Dikarya</taxon>
        <taxon>Basidiomycota</taxon>
        <taxon>Pucciniomycotina</taxon>
        <taxon>Microbotryomycetes</taxon>
        <taxon>Microbotryales</taxon>
        <taxon>Microbotryaceae</taxon>
        <taxon>Microbotryum</taxon>
    </lineage>
</organism>
<dbReference type="InterPro" id="IPR010285">
    <property type="entry name" value="DNA_helicase_pif1-like_DEAD"/>
</dbReference>
<protein>
    <recommendedName>
        <fullName evidence="1">ATP-dependent DNA helicase</fullName>
        <ecNumber evidence="1">5.6.2.3</ecNumber>
    </recommendedName>
</protein>
<feature type="domain" description="DNA helicase Pif1-like DEAD-box helicase" evidence="2">
    <location>
        <begin position="75"/>
        <end position="130"/>
    </location>
</feature>
<evidence type="ECO:0000259" key="2">
    <source>
        <dbReference type="Pfam" id="PF05970"/>
    </source>
</evidence>
<comment type="cofactor">
    <cofactor evidence="1">
        <name>Mg(2+)</name>
        <dbReference type="ChEBI" id="CHEBI:18420"/>
    </cofactor>
</comment>
<accession>A0A2X0KRV5</accession>
<dbReference type="GO" id="GO:0016887">
    <property type="term" value="F:ATP hydrolysis activity"/>
    <property type="evidence" value="ECO:0007669"/>
    <property type="project" value="RHEA"/>
</dbReference>
<dbReference type="GO" id="GO:0043139">
    <property type="term" value="F:5'-3' DNA helicase activity"/>
    <property type="evidence" value="ECO:0007669"/>
    <property type="project" value="UniProtKB-EC"/>
</dbReference>
<evidence type="ECO:0000256" key="1">
    <source>
        <dbReference type="RuleBase" id="RU363044"/>
    </source>
</evidence>
<dbReference type="GO" id="GO:0006310">
    <property type="term" value="P:DNA recombination"/>
    <property type="evidence" value="ECO:0007669"/>
    <property type="project" value="UniProtKB-KW"/>
</dbReference>
<keyword evidence="4" id="KW-1185">Reference proteome</keyword>
<keyword evidence="1" id="KW-0347">Helicase</keyword>
<keyword evidence="1" id="KW-0227">DNA damage</keyword>
<keyword evidence="1" id="KW-0067">ATP-binding</keyword>
<evidence type="ECO:0000313" key="4">
    <source>
        <dbReference type="Proteomes" id="UP000249723"/>
    </source>
</evidence>
<keyword evidence="1" id="KW-0378">Hydrolase</keyword>
<dbReference type="GO" id="GO:0005524">
    <property type="term" value="F:ATP binding"/>
    <property type="evidence" value="ECO:0007669"/>
    <property type="project" value="UniProtKB-KW"/>
</dbReference>
<dbReference type="GO" id="GO:0000723">
    <property type="term" value="P:telomere maintenance"/>
    <property type="evidence" value="ECO:0007669"/>
    <property type="project" value="InterPro"/>
</dbReference>
<proteinExistence type="inferred from homology"/>
<dbReference type="EC" id="5.6.2.3" evidence="1"/>
<keyword evidence="1" id="KW-0233">DNA recombination</keyword>
<dbReference type="GO" id="GO:0006281">
    <property type="term" value="P:DNA repair"/>
    <property type="evidence" value="ECO:0007669"/>
    <property type="project" value="UniProtKB-KW"/>
</dbReference>